<name>A0A147K4R2_9BACI</name>
<comment type="similarity">
    <text evidence="2">Belongs to the glycosyltransferase 2 family.</text>
</comment>
<evidence type="ECO:0000256" key="11">
    <source>
        <dbReference type="SAM" id="Phobius"/>
    </source>
</evidence>
<evidence type="ECO:0000256" key="3">
    <source>
        <dbReference type="ARBA" id="ARBA00022676"/>
    </source>
</evidence>
<dbReference type="EC" id="2.4.1.336" evidence="8"/>
<evidence type="ECO:0000256" key="8">
    <source>
        <dbReference type="ARBA" id="ARBA00066964"/>
    </source>
</evidence>
<evidence type="ECO:0000313" key="13">
    <source>
        <dbReference type="Proteomes" id="UP000074108"/>
    </source>
</evidence>
<comment type="subcellular location">
    <subcellularLocation>
        <location evidence="1">Membrane</location>
    </subcellularLocation>
</comment>
<dbReference type="SUPFAM" id="SSF53448">
    <property type="entry name" value="Nucleotide-diphospho-sugar transferases"/>
    <property type="match status" value="1"/>
</dbReference>
<evidence type="ECO:0000256" key="4">
    <source>
        <dbReference type="ARBA" id="ARBA00022679"/>
    </source>
</evidence>
<keyword evidence="13" id="KW-1185">Reference proteome</keyword>
<dbReference type="STRING" id="1150625.Q75_15580"/>
<dbReference type="AlphaFoldDB" id="A0A147K4R2"/>
<keyword evidence="4 12" id="KW-0808">Transferase</keyword>
<dbReference type="GO" id="GO:0016020">
    <property type="term" value="C:membrane"/>
    <property type="evidence" value="ECO:0007669"/>
    <property type="project" value="UniProtKB-SubCell"/>
</dbReference>
<evidence type="ECO:0000256" key="2">
    <source>
        <dbReference type="ARBA" id="ARBA00006739"/>
    </source>
</evidence>
<dbReference type="Pfam" id="PF13641">
    <property type="entry name" value="Glyco_tranf_2_3"/>
    <property type="match status" value="1"/>
</dbReference>
<dbReference type="FunFam" id="3.90.550.10:FF:000164">
    <property type="entry name" value="Beta-(1-3)-glucosyl transferase"/>
    <property type="match status" value="1"/>
</dbReference>
<evidence type="ECO:0000256" key="6">
    <source>
        <dbReference type="ARBA" id="ARBA00023136"/>
    </source>
</evidence>
<dbReference type="PANTHER" id="PTHR43630">
    <property type="entry name" value="POLY-BETA-1,6-N-ACETYL-D-GLUCOSAMINE SYNTHASE"/>
    <property type="match status" value="1"/>
</dbReference>
<dbReference type="RefSeq" id="WP_059283525.1">
    <property type="nucleotide sequence ID" value="NZ_LDYG01000051.1"/>
</dbReference>
<reference evidence="12 13" key="1">
    <citation type="journal article" date="2016" name="Front. Microbiol.">
        <title>Microevolution Analysis of Bacillus coahuilensis Unveils Differences in Phosphorus Acquisition Strategies and Their Regulation.</title>
        <authorList>
            <person name="Gomez-Lunar Z."/>
            <person name="Hernandez-Gonzalez I."/>
            <person name="Rodriguez-Torres M.D."/>
            <person name="Souza V."/>
            <person name="Olmedo-Alvarez G."/>
        </authorList>
    </citation>
    <scope>NUCLEOTIDE SEQUENCE [LARGE SCALE GENOMIC DNA]</scope>
    <source>
        <strain evidence="13">p1.1.43</strain>
    </source>
</reference>
<evidence type="ECO:0000256" key="7">
    <source>
        <dbReference type="ARBA" id="ARBA00053004"/>
    </source>
</evidence>
<dbReference type="Proteomes" id="UP000074108">
    <property type="component" value="Unassembled WGS sequence"/>
</dbReference>
<gene>
    <name evidence="12" type="ORF">Q75_15580</name>
</gene>
<keyword evidence="3" id="KW-0328">Glycosyltransferase</keyword>
<sequence length="419" mass="48783">MVNGLFYSCLFLIWGMLLYHMFLMLGSVFHYLQGKKLIKKWKKVKLRSLPTVSVLVPAHNEEVVIEDTIKAMLKLRYPKDKLEIIIINDNSSDGTGAIADRYARRYPFLKVLHTRPPHAGKGKSGALNQGYNMSSGEIVVVYDADNTPEPDAVTYLVMGLVNDQKAGAMVGKFRVINAHQSLLTRFINIETITFQWLAQAGRWFWFKLSTIPGTNFAIRRSILEELGGWDEKALSEDTELSIRVYNLGYHIRFFPAAITWEQEPETWRVWWKQRTRWARGNQYVIAKYIFSFMKLKRKRVFLDLFYFLFTYFLFLFSVLVSDVIFVMNFAFDFNLAIGPVSLALLVLAFLLYVTEVLVALSIERGQLTVKNALIVMLMYFTYSQVWIALVVYSLYLETKRVLLKQESKWYKTERYKKAS</sequence>
<keyword evidence="5" id="KW-0460">Magnesium</keyword>
<feature type="transmembrane region" description="Helical" evidence="11">
    <location>
        <begin position="12"/>
        <end position="32"/>
    </location>
</feature>
<keyword evidence="6 11" id="KW-0472">Membrane</keyword>
<dbReference type="OrthoDB" id="9766299at2"/>
<dbReference type="Gene3D" id="3.90.550.10">
    <property type="entry name" value="Spore Coat Polysaccharide Biosynthesis Protein SpsA, Chain A"/>
    <property type="match status" value="1"/>
</dbReference>
<evidence type="ECO:0000256" key="10">
    <source>
        <dbReference type="ARBA" id="ARBA00078564"/>
    </source>
</evidence>
<feature type="transmembrane region" description="Helical" evidence="11">
    <location>
        <begin position="337"/>
        <end position="360"/>
    </location>
</feature>
<evidence type="ECO:0000313" key="12">
    <source>
        <dbReference type="EMBL" id="KUP04414.1"/>
    </source>
</evidence>
<evidence type="ECO:0000256" key="1">
    <source>
        <dbReference type="ARBA" id="ARBA00004370"/>
    </source>
</evidence>
<evidence type="ECO:0000256" key="9">
    <source>
        <dbReference type="ARBA" id="ARBA00068721"/>
    </source>
</evidence>
<dbReference type="EMBL" id="LDYG01000051">
    <property type="protein sequence ID" value="KUP04414.1"/>
    <property type="molecule type" value="Genomic_DNA"/>
</dbReference>
<keyword evidence="11" id="KW-1133">Transmembrane helix</keyword>
<keyword evidence="11" id="KW-0812">Transmembrane</keyword>
<protein>
    <recommendedName>
        <fullName evidence="9">Beta-monoglucosyldiacylglycerol synthase</fullName>
        <ecNumber evidence="8">2.4.1.336</ecNumber>
    </recommendedName>
    <alternativeName>
        <fullName evidence="10">UDP-glucose:1,2-diacylglycerol 3-beta-D-glucosyltransferase</fullName>
    </alternativeName>
</protein>
<dbReference type="GO" id="GO:0016757">
    <property type="term" value="F:glycosyltransferase activity"/>
    <property type="evidence" value="ECO:0007669"/>
    <property type="project" value="UniProtKB-KW"/>
</dbReference>
<proteinExistence type="inferred from homology"/>
<feature type="transmembrane region" description="Helical" evidence="11">
    <location>
        <begin position="304"/>
        <end position="331"/>
    </location>
</feature>
<dbReference type="PANTHER" id="PTHR43630:SF1">
    <property type="entry name" value="POLY-BETA-1,6-N-ACETYL-D-GLUCOSAMINE SYNTHASE"/>
    <property type="match status" value="1"/>
</dbReference>
<comment type="catalytic activity">
    <reaction evidence="7">
        <text>a 1,2-diacyl-sn-glycerol + UDP-alpha-D-glucose = a 1,2-diacyl-3-O-(beta-D-glucopyranosyl)-sn-glycerol + UDP + H(+)</text>
        <dbReference type="Rhea" id="RHEA:17285"/>
        <dbReference type="ChEBI" id="CHEBI:15378"/>
        <dbReference type="ChEBI" id="CHEBI:17815"/>
        <dbReference type="ChEBI" id="CHEBI:58223"/>
        <dbReference type="ChEBI" id="CHEBI:58885"/>
        <dbReference type="ChEBI" id="CHEBI:75799"/>
        <dbReference type="EC" id="2.4.1.336"/>
    </reaction>
</comment>
<feature type="transmembrane region" description="Helical" evidence="11">
    <location>
        <begin position="372"/>
        <end position="395"/>
    </location>
</feature>
<evidence type="ECO:0000256" key="5">
    <source>
        <dbReference type="ARBA" id="ARBA00022842"/>
    </source>
</evidence>
<dbReference type="CDD" id="cd06423">
    <property type="entry name" value="CESA_like"/>
    <property type="match status" value="1"/>
</dbReference>
<accession>A0A147K4R2</accession>
<organism evidence="12 13">
    <name type="scientific">Bacillus coahuilensis p1.1.43</name>
    <dbReference type="NCBI Taxonomy" id="1150625"/>
    <lineage>
        <taxon>Bacteria</taxon>
        <taxon>Bacillati</taxon>
        <taxon>Bacillota</taxon>
        <taxon>Bacilli</taxon>
        <taxon>Bacillales</taxon>
        <taxon>Bacillaceae</taxon>
        <taxon>Bacillus</taxon>
    </lineage>
</organism>
<dbReference type="InterPro" id="IPR029044">
    <property type="entry name" value="Nucleotide-diphossugar_trans"/>
</dbReference>
<comment type="caution">
    <text evidence="12">The sequence shown here is derived from an EMBL/GenBank/DDBJ whole genome shotgun (WGS) entry which is preliminary data.</text>
</comment>
<dbReference type="PATRIC" id="fig|1150625.3.peg.3253"/>